<reference evidence="2 3" key="1">
    <citation type="submission" date="2018-03" db="EMBL/GenBank/DDBJ databases">
        <title>Mesoflavibacter sp. HG37 and Mesoflavibacter sp. HG96 sp.nov., two marine bacteria isolated from seawater of Western Pacific Ocean.</title>
        <authorList>
            <person name="Cheng H."/>
            <person name="Wu Y.-H."/>
            <person name="Guo L.-L."/>
            <person name="Xu X.-W."/>
        </authorList>
    </citation>
    <scope>NUCLEOTIDE SEQUENCE [LARGE SCALE GENOMIC DNA]</scope>
    <source>
        <strain evidence="2 3">KCTC 42117</strain>
    </source>
</reference>
<accession>A0A2T1NH02</accession>
<feature type="transmembrane region" description="Helical" evidence="1">
    <location>
        <begin position="112"/>
        <end position="132"/>
    </location>
</feature>
<comment type="caution">
    <text evidence="2">The sequence shown here is derived from an EMBL/GenBank/DDBJ whole genome shotgun (WGS) entry which is preliminary data.</text>
</comment>
<evidence type="ECO:0000256" key="1">
    <source>
        <dbReference type="SAM" id="Phobius"/>
    </source>
</evidence>
<organism evidence="2 3">
    <name type="scientific">Mesoflavibacter zeaxanthinifaciens subsp. sabulilitoris</name>
    <dbReference type="NCBI Taxonomy" id="1520893"/>
    <lineage>
        <taxon>Bacteria</taxon>
        <taxon>Pseudomonadati</taxon>
        <taxon>Bacteroidota</taxon>
        <taxon>Flavobacteriia</taxon>
        <taxon>Flavobacteriales</taxon>
        <taxon>Flavobacteriaceae</taxon>
        <taxon>Mesoflavibacter</taxon>
    </lineage>
</organism>
<evidence type="ECO:0000313" key="3">
    <source>
        <dbReference type="Proteomes" id="UP000238430"/>
    </source>
</evidence>
<keyword evidence="1" id="KW-1133">Transmembrane helix</keyword>
<feature type="transmembrane region" description="Helical" evidence="1">
    <location>
        <begin position="187"/>
        <end position="208"/>
    </location>
</feature>
<feature type="transmembrane region" description="Helical" evidence="1">
    <location>
        <begin position="26"/>
        <end position="49"/>
    </location>
</feature>
<keyword evidence="1" id="KW-0472">Membrane</keyword>
<protein>
    <submittedName>
        <fullName evidence="2">Uncharacterized protein</fullName>
    </submittedName>
</protein>
<evidence type="ECO:0000313" key="2">
    <source>
        <dbReference type="EMBL" id="PSG92136.1"/>
    </source>
</evidence>
<feature type="transmembrane region" description="Helical" evidence="1">
    <location>
        <begin position="144"/>
        <end position="167"/>
    </location>
</feature>
<dbReference type="RefSeq" id="WP_106678080.1">
    <property type="nucleotide sequence ID" value="NZ_JACHWV010000001.1"/>
</dbReference>
<keyword evidence="3" id="KW-1185">Reference proteome</keyword>
<dbReference type="OrthoDB" id="1368261at2"/>
<dbReference type="Proteomes" id="UP000238430">
    <property type="component" value="Unassembled WGS sequence"/>
</dbReference>
<dbReference type="EMBL" id="PXOT01000020">
    <property type="protein sequence ID" value="PSG92136.1"/>
    <property type="molecule type" value="Genomic_DNA"/>
</dbReference>
<dbReference type="AlphaFoldDB" id="A0A2T1NH02"/>
<name>A0A2T1NH02_9FLAO</name>
<proteinExistence type="predicted"/>
<feature type="transmembrane region" description="Helical" evidence="1">
    <location>
        <begin position="69"/>
        <end position="91"/>
    </location>
</feature>
<sequence>MEKIDKPTEQTLNRVVEKNFDLIKKYIYLLILIPTVIGILWQFMGLIGVGVEYLRFFSFKQLISDGLTLLIPLLLIILLALAVLLPFAEYVNNILLIAKNKIESLETKKINILNGLILIIILLMIYYCFYIIKTFVNINDPLTYLIVFLSVFYLPFFYFSGQIIKFIEDNFIEFNLRYFDYLKQPFYATKVISLYCFFYFVIKGVFWLNVYSFPDNLINIEHLNSRIANEYGIDKNKYEISYMNDNYIFIEAVLLDDIQIKKLRDNDEKIPKKVIMYKFEELFKIN</sequence>
<keyword evidence="1" id="KW-0812">Transmembrane</keyword>
<gene>
    <name evidence="2" type="ORF">C7H61_06035</name>
</gene>